<protein>
    <recommendedName>
        <fullName evidence="5">Dolichyl-diphosphooligosaccharide--protein glycosyltransferase subunit 4</fullName>
    </recommendedName>
</protein>
<dbReference type="InterPro" id="IPR036330">
    <property type="entry name" value="Ost4p_sf"/>
</dbReference>
<evidence type="ECO:0000256" key="7">
    <source>
        <dbReference type="ARBA" id="ARBA00022824"/>
    </source>
</evidence>
<evidence type="ECO:0000313" key="14">
    <source>
        <dbReference type="RefSeq" id="XP_026681966.1"/>
    </source>
</evidence>
<dbReference type="GO" id="GO:0018279">
    <property type="term" value="P:protein N-linked glycosylation via asparagine"/>
    <property type="evidence" value="ECO:0007669"/>
    <property type="project" value="TreeGrafter"/>
</dbReference>
<dbReference type="GeneID" id="103512770"/>
<keyword evidence="8" id="KW-0735">Signal-anchor</keyword>
<dbReference type="SUPFAM" id="SSF103464">
    <property type="entry name" value="Oligosaccharyltransferase subunit ost4p"/>
    <property type="match status" value="1"/>
</dbReference>
<feature type="transmembrane region" description="Helical" evidence="11">
    <location>
        <begin position="7"/>
        <end position="28"/>
    </location>
</feature>
<sequence length="34" mass="3787">MISDVQLAIFANVLGVSLFLLVVLYHYIAANYSK</sequence>
<dbReference type="KEGG" id="dci:103512770"/>
<dbReference type="InterPro" id="IPR018943">
    <property type="entry name" value="Oligosaccaryltransferase"/>
</dbReference>
<dbReference type="PANTHER" id="PTHR48164:SF1">
    <property type="entry name" value="DOLICHYL-DIPHOSPHOOLIGOSACCHARIDE--PROTEIN GLYCOSYLTRANSFERASE SUBUNIT 4"/>
    <property type="match status" value="1"/>
</dbReference>
<keyword evidence="10 11" id="KW-0472">Membrane</keyword>
<dbReference type="STRING" id="121845.A0A1S3D6Y5"/>
<evidence type="ECO:0000256" key="6">
    <source>
        <dbReference type="ARBA" id="ARBA00022692"/>
    </source>
</evidence>
<comment type="function">
    <text evidence="1">Subunit of the oligosaccharyl transferase (OST) complex that catalyzes the initial transfer of a defined glycan (Glc(3)Man(9)GlcNAc(2) in eukaryotes) from the lipid carrier dolichol-pyrophosphate to an asparagine residue within an Asn-X-Ser/Thr consensus motif in nascent polypeptide chains, the first step in protein N-glycosylation. N-glycosylation occurs cotranslationally and the complex associates with the Sec61 complex at the channel-forming translocon complex that mediates protein translocation across the endoplasmic reticulum (ER). All subunits are required for a maximal enzyme activity.</text>
</comment>
<comment type="similarity">
    <text evidence="3">Belongs to the OST4 family.</text>
</comment>
<accession>A0A1S3D6Y5</accession>
<evidence type="ECO:0000256" key="4">
    <source>
        <dbReference type="ARBA" id="ARBA00011157"/>
    </source>
</evidence>
<evidence type="ECO:0000256" key="5">
    <source>
        <dbReference type="ARBA" id="ARBA00017662"/>
    </source>
</evidence>
<dbReference type="InterPro" id="IPR051307">
    <property type="entry name" value="OST4"/>
</dbReference>
<organism evidence="12 13">
    <name type="scientific">Diaphorina citri</name>
    <name type="common">Asian citrus psyllid</name>
    <dbReference type="NCBI Taxonomy" id="121845"/>
    <lineage>
        <taxon>Eukaryota</taxon>
        <taxon>Metazoa</taxon>
        <taxon>Ecdysozoa</taxon>
        <taxon>Arthropoda</taxon>
        <taxon>Hexapoda</taxon>
        <taxon>Insecta</taxon>
        <taxon>Pterygota</taxon>
        <taxon>Neoptera</taxon>
        <taxon>Paraneoptera</taxon>
        <taxon>Hemiptera</taxon>
        <taxon>Sternorrhyncha</taxon>
        <taxon>Psylloidea</taxon>
        <taxon>Psyllidae</taxon>
        <taxon>Diaphorininae</taxon>
        <taxon>Diaphorina</taxon>
    </lineage>
</organism>
<comment type="subcellular location">
    <subcellularLocation>
        <location evidence="2">Endoplasmic reticulum membrane</location>
        <topology evidence="2">Single-pass type III membrane protein</topology>
    </subcellularLocation>
</comment>
<dbReference type="PaxDb" id="121845-A0A1S3D6Y5"/>
<name>A0A1S3D6Y5_DIACI</name>
<dbReference type="AlphaFoldDB" id="A0A1S3D6Y5"/>
<dbReference type="Proteomes" id="UP000079169">
    <property type="component" value="Unplaced"/>
</dbReference>
<comment type="subunit">
    <text evidence="4">Component of the oligosaccharyltransferase (OST) complex.</text>
</comment>
<evidence type="ECO:0000256" key="1">
    <source>
        <dbReference type="ARBA" id="ARBA00002791"/>
    </source>
</evidence>
<dbReference type="PANTHER" id="PTHR48164">
    <property type="entry name" value="DOLICHYL-DIPHOSPHOOLIGOSACCHARIDE--PROTEIN GLYCOSYLTRANSFERASE SUBUNIT 4"/>
    <property type="match status" value="1"/>
</dbReference>
<evidence type="ECO:0000256" key="10">
    <source>
        <dbReference type="ARBA" id="ARBA00023136"/>
    </source>
</evidence>
<dbReference type="GO" id="GO:0008250">
    <property type="term" value="C:oligosaccharyltransferase complex"/>
    <property type="evidence" value="ECO:0007669"/>
    <property type="project" value="TreeGrafter"/>
</dbReference>
<keyword evidence="6 11" id="KW-0812">Transmembrane</keyword>
<dbReference type="RefSeq" id="XP_008475776.1">
    <property type="nucleotide sequence ID" value="XM_008477554.3"/>
</dbReference>
<evidence type="ECO:0000256" key="2">
    <source>
        <dbReference type="ARBA" id="ARBA00004643"/>
    </source>
</evidence>
<reference evidence="13 14" key="1">
    <citation type="submission" date="2025-04" db="UniProtKB">
        <authorList>
            <consortium name="RefSeq"/>
        </authorList>
    </citation>
    <scope>IDENTIFICATION</scope>
</reference>
<dbReference type="RefSeq" id="XP_026681966.1">
    <property type="nucleotide sequence ID" value="XM_026826165.1"/>
</dbReference>
<evidence type="ECO:0000256" key="3">
    <source>
        <dbReference type="ARBA" id="ARBA00007685"/>
    </source>
</evidence>
<evidence type="ECO:0000313" key="13">
    <source>
        <dbReference type="RefSeq" id="XP_008475776.1"/>
    </source>
</evidence>
<keyword evidence="7" id="KW-0256">Endoplasmic reticulum</keyword>
<gene>
    <name evidence="13 14" type="primary">LOC103512770</name>
</gene>
<evidence type="ECO:0000256" key="9">
    <source>
        <dbReference type="ARBA" id="ARBA00022989"/>
    </source>
</evidence>
<proteinExistence type="inferred from homology"/>
<evidence type="ECO:0000256" key="11">
    <source>
        <dbReference type="SAM" id="Phobius"/>
    </source>
</evidence>
<dbReference type="Pfam" id="PF10215">
    <property type="entry name" value="Ost4"/>
    <property type="match status" value="1"/>
</dbReference>
<keyword evidence="9 11" id="KW-1133">Transmembrane helix</keyword>
<evidence type="ECO:0000313" key="12">
    <source>
        <dbReference type="Proteomes" id="UP000079169"/>
    </source>
</evidence>
<evidence type="ECO:0000256" key="8">
    <source>
        <dbReference type="ARBA" id="ARBA00022968"/>
    </source>
</evidence>
<keyword evidence="12" id="KW-1185">Reference proteome</keyword>